<evidence type="ECO:0000259" key="1">
    <source>
        <dbReference type="Pfam" id="PF00149"/>
    </source>
</evidence>
<gene>
    <name evidence="2" type="ORF">LY89DRAFT_701040</name>
</gene>
<protein>
    <recommendedName>
        <fullName evidence="1">Calcineurin-like phosphoesterase domain-containing protein</fullName>
    </recommendedName>
</protein>
<dbReference type="InterPro" id="IPR029052">
    <property type="entry name" value="Metallo-depent_PP-like"/>
</dbReference>
<keyword evidence="3" id="KW-1185">Reference proteome</keyword>
<dbReference type="SUPFAM" id="SSF56300">
    <property type="entry name" value="Metallo-dependent phosphatases"/>
    <property type="match status" value="1"/>
</dbReference>
<dbReference type="GeneID" id="28826889"/>
<dbReference type="InParanoid" id="A0A132BC69"/>
<accession>A0A132BC69</accession>
<feature type="domain" description="Calcineurin-like phosphoesterase" evidence="1">
    <location>
        <begin position="8"/>
        <end position="214"/>
    </location>
</feature>
<organism evidence="2 3">
    <name type="scientific">Mollisia scopiformis</name>
    <name type="common">Conifer needle endophyte fungus</name>
    <name type="synonym">Phialocephala scopiformis</name>
    <dbReference type="NCBI Taxonomy" id="149040"/>
    <lineage>
        <taxon>Eukaryota</taxon>
        <taxon>Fungi</taxon>
        <taxon>Dikarya</taxon>
        <taxon>Ascomycota</taxon>
        <taxon>Pezizomycotina</taxon>
        <taxon>Leotiomycetes</taxon>
        <taxon>Helotiales</taxon>
        <taxon>Mollisiaceae</taxon>
        <taxon>Mollisia</taxon>
    </lineage>
</organism>
<evidence type="ECO:0000313" key="2">
    <source>
        <dbReference type="EMBL" id="KUJ10022.1"/>
    </source>
</evidence>
<dbReference type="Gene3D" id="3.60.21.10">
    <property type="match status" value="1"/>
</dbReference>
<evidence type="ECO:0000313" key="3">
    <source>
        <dbReference type="Proteomes" id="UP000070700"/>
    </source>
</evidence>
<dbReference type="PANTHER" id="PTHR37844:SF2">
    <property type="entry name" value="SER_THR PROTEIN PHOSPHATASE SUPERFAMILY (AFU_ORTHOLOGUE AFUA_1G14840)"/>
    <property type="match status" value="1"/>
</dbReference>
<dbReference type="RefSeq" id="XP_018064377.1">
    <property type="nucleotide sequence ID" value="XM_018217163.1"/>
</dbReference>
<dbReference type="Proteomes" id="UP000070700">
    <property type="component" value="Unassembled WGS sequence"/>
</dbReference>
<dbReference type="AlphaFoldDB" id="A0A132BC69"/>
<dbReference type="PANTHER" id="PTHR37844">
    <property type="entry name" value="SER/THR PROTEIN PHOSPHATASE SUPERFAMILY (AFU_ORTHOLOGUE AFUA_1G14840)"/>
    <property type="match status" value="1"/>
</dbReference>
<proteinExistence type="predicted"/>
<dbReference type="GO" id="GO:0016787">
    <property type="term" value="F:hydrolase activity"/>
    <property type="evidence" value="ECO:0007669"/>
    <property type="project" value="InterPro"/>
</dbReference>
<sequence length="244" mass="28548">MAAAVFQIMSDLHLETHPSYDHFQLEQTAPYLALLGDIGHIGDDRLFAFLEKQLERYWVVYFLLGNHEPHHMSWTLAKAKVKTFAEKMKRLNAKSIVGKFVFLDQTRHDPTKKLTILGCMLFSKVTDEQEYAAENRFVDFKDILRWTVEDHNLAHESDLRWLNEQVEKIEREEPERKIVIFTHHSPCGFVTNLRDEKCWKSSTVTMWAFGHTHYKCDFVEEGTGKRVLANQKGPTFNSNIIFCL</sequence>
<dbReference type="KEGG" id="psco:LY89DRAFT_701040"/>
<dbReference type="EMBL" id="KQ947430">
    <property type="protein sequence ID" value="KUJ10022.1"/>
    <property type="molecule type" value="Genomic_DNA"/>
</dbReference>
<dbReference type="InterPro" id="IPR004843">
    <property type="entry name" value="Calcineurin-like_PHP"/>
</dbReference>
<dbReference type="OrthoDB" id="550558at2759"/>
<dbReference type="Pfam" id="PF00149">
    <property type="entry name" value="Metallophos"/>
    <property type="match status" value="1"/>
</dbReference>
<name>A0A132BC69_MOLSC</name>
<reference evidence="2 3" key="1">
    <citation type="submission" date="2015-10" db="EMBL/GenBank/DDBJ databases">
        <title>Full genome of DAOMC 229536 Phialocephala scopiformis, a fungal endophyte of spruce producing the potent anti-insectan compound rugulosin.</title>
        <authorList>
            <consortium name="DOE Joint Genome Institute"/>
            <person name="Walker A.K."/>
            <person name="Frasz S.L."/>
            <person name="Seifert K.A."/>
            <person name="Miller J.D."/>
            <person name="Mondo S.J."/>
            <person name="Labutti K."/>
            <person name="Lipzen A."/>
            <person name="Dockter R."/>
            <person name="Kennedy M."/>
            <person name="Grigoriev I.V."/>
            <person name="Spatafora J.W."/>
        </authorList>
    </citation>
    <scope>NUCLEOTIDE SEQUENCE [LARGE SCALE GENOMIC DNA]</scope>
    <source>
        <strain evidence="2 3">CBS 120377</strain>
    </source>
</reference>